<dbReference type="AlphaFoldDB" id="A0A2A2H5C5"/>
<proteinExistence type="predicted"/>
<evidence type="ECO:0000259" key="1">
    <source>
        <dbReference type="Pfam" id="PF13240"/>
    </source>
</evidence>
<sequence>MIFCPKCGKENNEEAKFCQYCGIKLTNSENKELIQEKPQAEKIWIEKCPVCGEGPLCYHDHKGMLGLTTIHICECERCGSTFKKKGKNYQLTRVNDKSNHVWQEYGKQALAEREWINIANGGISDAKQQEQDINSWLVDASHGKVTFADTNSPVILKKNERAFLFWSDIALWEPRAVRQTRGSYGGQTFRAAKGISFKVGNFSSHSESHEELRTVDQGMLTLTNKRLVFTGSKRTNNIDLRKIISIEPYRDGIASRRENKQKTEYFIGINRVNINISSNGREYAIPVSGIVLKCIIEGLIKQL</sequence>
<evidence type="ECO:0000313" key="3">
    <source>
        <dbReference type="Proteomes" id="UP000217784"/>
    </source>
</evidence>
<accession>A0A2A2H5C5</accession>
<gene>
    <name evidence="2" type="ORF">ASJ80_06450</name>
</gene>
<dbReference type="Pfam" id="PF13240">
    <property type="entry name" value="Zn_Ribbon_1"/>
    <property type="match status" value="1"/>
</dbReference>
<evidence type="ECO:0000313" key="2">
    <source>
        <dbReference type="EMBL" id="PAV04473.1"/>
    </source>
</evidence>
<dbReference type="OrthoDB" id="67021at2157"/>
<organism evidence="2 3">
    <name type="scientific">Methanobacterium bryantii</name>
    <dbReference type="NCBI Taxonomy" id="2161"/>
    <lineage>
        <taxon>Archaea</taxon>
        <taxon>Methanobacteriati</taxon>
        <taxon>Methanobacteriota</taxon>
        <taxon>Methanomada group</taxon>
        <taxon>Methanobacteria</taxon>
        <taxon>Methanobacteriales</taxon>
        <taxon>Methanobacteriaceae</taxon>
        <taxon>Methanobacterium</taxon>
    </lineage>
</organism>
<reference evidence="2 3" key="1">
    <citation type="journal article" date="2017" name="BMC Genomics">
        <title>Genomic analysis of methanogenic archaea reveals a shift towards energy conservation.</title>
        <authorList>
            <person name="Gilmore S.P."/>
            <person name="Henske J.K."/>
            <person name="Sexton J.A."/>
            <person name="Solomon K.V."/>
            <person name="Seppala S."/>
            <person name="Yoo J.I."/>
            <person name="Huyett L.M."/>
            <person name="Pressman A."/>
            <person name="Cogan J.Z."/>
            <person name="Kivenson V."/>
            <person name="Peng X."/>
            <person name="Tan Y."/>
            <person name="Valentine D.L."/>
            <person name="O'Malley M.A."/>
        </authorList>
    </citation>
    <scope>NUCLEOTIDE SEQUENCE [LARGE SCALE GENOMIC DNA]</scope>
    <source>
        <strain evidence="2 3">M.o.H.</strain>
    </source>
</reference>
<comment type="caution">
    <text evidence="2">The sequence shown here is derived from an EMBL/GenBank/DDBJ whole genome shotgun (WGS) entry which is preliminary data.</text>
</comment>
<dbReference type="EMBL" id="LMVM01000023">
    <property type="protein sequence ID" value="PAV04473.1"/>
    <property type="molecule type" value="Genomic_DNA"/>
</dbReference>
<dbReference type="InterPro" id="IPR026870">
    <property type="entry name" value="Zinc_ribbon_dom"/>
</dbReference>
<feature type="domain" description="Zinc-ribbon" evidence="1">
    <location>
        <begin position="3"/>
        <end position="25"/>
    </location>
</feature>
<dbReference type="Proteomes" id="UP000217784">
    <property type="component" value="Unassembled WGS sequence"/>
</dbReference>
<protein>
    <recommendedName>
        <fullName evidence="1">Zinc-ribbon domain-containing protein</fullName>
    </recommendedName>
</protein>
<name>A0A2A2H5C5_METBR</name>
<dbReference type="RefSeq" id="WP_069582764.1">
    <property type="nucleotide sequence ID" value="NZ_LMVM01000023.1"/>
</dbReference>
<keyword evidence="3" id="KW-1185">Reference proteome</keyword>